<evidence type="ECO:0000256" key="4">
    <source>
        <dbReference type="ARBA" id="ARBA00023242"/>
    </source>
</evidence>
<evidence type="ECO:0000259" key="6">
    <source>
        <dbReference type="PROSITE" id="PS50217"/>
    </source>
</evidence>
<organism evidence="7 8">
    <name type="scientific">Aspergillus ochraceoroseus IBT 24754</name>
    <dbReference type="NCBI Taxonomy" id="1392256"/>
    <lineage>
        <taxon>Eukaryota</taxon>
        <taxon>Fungi</taxon>
        <taxon>Dikarya</taxon>
        <taxon>Ascomycota</taxon>
        <taxon>Pezizomycotina</taxon>
        <taxon>Eurotiomycetes</taxon>
        <taxon>Eurotiomycetidae</taxon>
        <taxon>Eurotiales</taxon>
        <taxon>Aspergillaceae</taxon>
        <taxon>Aspergillus</taxon>
        <taxon>Aspergillus subgen. Nidulantes</taxon>
    </lineage>
</organism>
<name>A0A2T5LLM6_9EURO</name>
<feature type="region of interest" description="Disordered" evidence="5">
    <location>
        <begin position="86"/>
        <end position="122"/>
    </location>
</feature>
<dbReference type="CDD" id="cd14688">
    <property type="entry name" value="bZIP_YAP"/>
    <property type="match status" value="1"/>
</dbReference>
<keyword evidence="4" id="KW-0539">Nucleus</keyword>
<feature type="region of interest" description="Disordered" evidence="5">
    <location>
        <begin position="140"/>
        <end position="173"/>
    </location>
</feature>
<dbReference type="InterPro" id="IPR004827">
    <property type="entry name" value="bZIP"/>
</dbReference>
<dbReference type="PROSITE" id="PS00036">
    <property type="entry name" value="BZIP_BASIC"/>
    <property type="match status" value="1"/>
</dbReference>
<dbReference type="PROSITE" id="PS50217">
    <property type="entry name" value="BZIP"/>
    <property type="match status" value="1"/>
</dbReference>
<dbReference type="GO" id="GO:0003700">
    <property type="term" value="F:DNA-binding transcription factor activity"/>
    <property type="evidence" value="ECO:0007669"/>
    <property type="project" value="InterPro"/>
</dbReference>
<dbReference type="SMART" id="SM00338">
    <property type="entry name" value="BRLZ"/>
    <property type="match status" value="1"/>
</dbReference>
<evidence type="ECO:0000256" key="1">
    <source>
        <dbReference type="ARBA" id="ARBA00023015"/>
    </source>
</evidence>
<reference evidence="7 8" key="1">
    <citation type="journal article" date="2018" name="Proc. Natl. Acad. Sci. U.S.A.">
        <title>Linking secondary metabolites to gene clusters through genome sequencing of six diverse Aspergillus species.</title>
        <authorList>
            <person name="Kaerboelling I."/>
            <person name="Vesth T.C."/>
            <person name="Frisvad J.C."/>
            <person name="Nybo J.L."/>
            <person name="Theobald S."/>
            <person name="Kuo A."/>
            <person name="Bowyer P."/>
            <person name="Matsuda Y."/>
            <person name="Mondo S."/>
            <person name="Lyhne E.K."/>
            <person name="Kogle M.E."/>
            <person name="Clum A."/>
            <person name="Lipzen A."/>
            <person name="Salamov A."/>
            <person name="Ngan C.Y."/>
            <person name="Daum C."/>
            <person name="Chiniquy J."/>
            <person name="Barry K."/>
            <person name="LaButti K."/>
            <person name="Haridas S."/>
            <person name="Simmons B.A."/>
            <person name="Magnuson J.K."/>
            <person name="Mortensen U.H."/>
            <person name="Larsen T.O."/>
            <person name="Grigoriev I.V."/>
            <person name="Baker S.E."/>
            <person name="Andersen M.R."/>
        </authorList>
    </citation>
    <scope>NUCLEOTIDE SEQUENCE [LARGE SCALE GENOMIC DNA]</scope>
    <source>
        <strain evidence="7 8">IBT 24754</strain>
    </source>
</reference>
<feature type="region of interest" description="Disordered" evidence="5">
    <location>
        <begin position="286"/>
        <end position="305"/>
    </location>
</feature>
<dbReference type="OrthoDB" id="10628153at2759"/>
<dbReference type="PANTHER" id="PTHR45764:SF38">
    <property type="entry name" value="BZIP TRANSCRIPTION FACTOR 44"/>
    <property type="match status" value="1"/>
</dbReference>
<comment type="caution">
    <text evidence="7">The sequence shown here is derived from an EMBL/GenBank/DDBJ whole genome shotgun (WGS) entry which is preliminary data.</text>
</comment>
<evidence type="ECO:0000313" key="8">
    <source>
        <dbReference type="Proteomes" id="UP000244073"/>
    </source>
</evidence>
<dbReference type="VEuPathDB" id="FungiDB:P175DRAFT_0560861"/>
<evidence type="ECO:0000256" key="2">
    <source>
        <dbReference type="ARBA" id="ARBA00023125"/>
    </source>
</evidence>
<dbReference type="PANTHER" id="PTHR45764">
    <property type="entry name" value="BZIP TRANSCRIPTION FACTOR 44"/>
    <property type="match status" value="1"/>
</dbReference>
<keyword evidence="2" id="KW-0238">DNA-binding</keyword>
<feature type="domain" description="BZIP" evidence="6">
    <location>
        <begin position="144"/>
        <end position="207"/>
    </location>
</feature>
<dbReference type="InterPro" id="IPR046347">
    <property type="entry name" value="bZIP_sf"/>
</dbReference>
<feature type="compositionally biased region" description="Basic and acidic residues" evidence="5">
    <location>
        <begin position="288"/>
        <end position="305"/>
    </location>
</feature>
<sequence length="305" mass="34576">MDESEASFSAGYSGKIFQGINTGSCFCAEDMDTTSFSGHHDKTHSRQATVLGSDCWLGNKPWDAMFPENSGCSSPRIMTGSMHYLSSEHPTSAAPASDEGFSQSSSSNLSSPHMPELSINRDSIPSGATEVAQQLADGSQFMQRHKDTERRSQNRQAQRRFRERKEQEKSQLLSNLDKLQAENDRFSERLAQIQRKYLDMETEKRRLQTEVEMLRRWQQKITGLMSDIVQQDQPTDDFLEMISTSCSSTCWQRGMKQSRVFIIMQTLLSVFEEFEFTRPGLHGYKSADAAKKQDQPQEHKEGVGS</sequence>
<dbReference type="GeneID" id="63817889"/>
<feature type="compositionally biased region" description="Low complexity" evidence="5">
    <location>
        <begin position="102"/>
        <end position="111"/>
    </location>
</feature>
<dbReference type="SUPFAM" id="SSF57959">
    <property type="entry name" value="Leucine zipper domain"/>
    <property type="match status" value="1"/>
</dbReference>
<gene>
    <name evidence="7" type="ORF">P175DRAFT_0560861</name>
</gene>
<dbReference type="EMBL" id="MSFN02000011">
    <property type="protein sequence ID" value="PTU17175.1"/>
    <property type="molecule type" value="Genomic_DNA"/>
</dbReference>
<dbReference type="Proteomes" id="UP000244073">
    <property type="component" value="Unassembled WGS sequence"/>
</dbReference>
<dbReference type="AlphaFoldDB" id="A0A2T5LLM6"/>
<keyword evidence="3" id="KW-0804">Transcription</keyword>
<dbReference type="Pfam" id="PF00170">
    <property type="entry name" value="bZIP_1"/>
    <property type="match status" value="1"/>
</dbReference>
<accession>A0A2T5LLM6</accession>
<evidence type="ECO:0000313" key="7">
    <source>
        <dbReference type="EMBL" id="PTU17175.1"/>
    </source>
</evidence>
<dbReference type="GO" id="GO:0003677">
    <property type="term" value="F:DNA binding"/>
    <property type="evidence" value="ECO:0007669"/>
    <property type="project" value="UniProtKB-KW"/>
</dbReference>
<dbReference type="RefSeq" id="XP_040748567.1">
    <property type="nucleotide sequence ID" value="XM_040901005.1"/>
</dbReference>
<evidence type="ECO:0000256" key="3">
    <source>
        <dbReference type="ARBA" id="ARBA00023163"/>
    </source>
</evidence>
<keyword evidence="1" id="KW-0805">Transcription regulation</keyword>
<proteinExistence type="predicted"/>
<protein>
    <recommendedName>
        <fullName evidence="6">BZIP domain-containing protein</fullName>
    </recommendedName>
</protein>
<dbReference type="Gene3D" id="1.20.5.170">
    <property type="match status" value="1"/>
</dbReference>
<evidence type="ECO:0000256" key="5">
    <source>
        <dbReference type="SAM" id="MobiDB-lite"/>
    </source>
</evidence>